<gene>
    <name evidence="2" type="ORF">V6N11_071231</name>
</gene>
<name>A0ABR2U067_9ROSI</name>
<dbReference type="SUPFAM" id="SSF51735">
    <property type="entry name" value="NAD(P)-binding Rossmann-fold domains"/>
    <property type="match status" value="1"/>
</dbReference>
<accession>A0ABR2U067</accession>
<comment type="caution">
    <text evidence="2">The sequence shown here is derived from an EMBL/GenBank/DDBJ whole genome shotgun (WGS) entry which is preliminary data.</text>
</comment>
<dbReference type="InterPro" id="IPR036291">
    <property type="entry name" value="NAD(P)-bd_dom_sf"/>
</dbReference>
<reference evidence="2 3" key="1">
    <citation type="journal article" date="2024" name="G3 (Bethesda)">
        <title>Genome assembly of Hibiscus sabdariffa L. provides insights into metabolisms of medicinal natural products.</title>
        <authorList>
            <person name="Kim T."/>
        </authorList>
    </citation>
    <scope>NUCLEOTIDE SEQUENCE [LARGE SCALE GENOMIC DNA]</scope>
    <source>
        <strain evidence="2">TK-2024</strain>
        <tissue evidence="2">Old leaves</tissue>
    </source>
</reference>
<dbReference type="Pfam" id="PF24818">
    <property type="entry name" value="PH_TRF2_HOY1"/>
    <property type="match status" value="1"/>
</dbReference>
<protein>
    <recommendedName>
        <fullName evidence="1">TRF2/HOY1 PH-like domain-containing protein</fullName>
    </recommendedName>
</protein>
<proteinExistence type="predicted"/>
<organism evidence="2 3">
    <name type="scientific">Hibiscus sabdariffa</name>
    <name type="common">roselle</name>
    <dbReference type="NCBI Taxonomy" id="183260"/>
    <lineage>
        <taxon>Eukaryota</taxon>
        <taxon>Viridiplantae</taxon>
        <taxon>Streptophyta</taxon>
        <taxon>Embryophyta</taxon>
        <taxon>Tracheophyta</taxon>
        <taxon>Spermatophyta</taxon>
        <taxon>Magnoliopsida</taxon>
        <taxon>eudicotyledons</taxon>
        <taxon>Gunneridae</taxon>
        <taxon>Pentapetalae</taxon>
        <taxon>rosids</taxon>
        <taxon>malvids</taxon>
        <taxon>Malvales</taxon>
        <taxon>Malvaceae</taxon>
        <taxon>Malvoideae</taxon>
        <taxon>Hibiscus</taxon>
    </lineage>
</organism>
<keyword evidence="3" id="KW-1185">Reference proteome</keyword>
<evidence type="ECO:0000259" key="1">
    <source>
        <dbReference type="Pfam" id="PF24818"/>
    </source>
</evidence>
<dbReference type="InterPro" id="IPR057939">
    <property type="entry name" value="TRF2_HOY1_PH"/>
</dbReference>
<feature type="domain" description="TRF2/HOY1 PH-like" evidence="1">
    <location>
        <begin position="38"/>
        <end position="104"/>
    </location>
</feature>
<evidence type="ECO:0000313" key="3">
    <source>
        <dbReference type="Proteomes" id="UP001396334"/>
    </source>
</evidence>
<dbReference type="EMBL" id="JBBPBN010000003">
    <property type="protein sequence ID" value="KAK9042877.1"/>
    <property type="molecule type" value="Genomic_DNA"/>
</dbReference>
<dbReference type="Gene3D" id="3.40.50.720">
    <property type="entry name" value="NAD(P)-binding Rossmann-like Domain"/>
    <property type="match status" value="2"/>
</dbReference>
<dbReference type="Proteomes" id="UP001396334">
    <property type="component" value="Unassembled WGS sequence"/>
</dbReference>
<sequence>MMTKICTKVSGEPALESPAIDVISKEFHGKEHDDSDKINLVEKSYFVKSKFIWEVLYGGLENKIEIMKGCWIVSGTYTNIKRKELEFNIPIFYANKAEMSTMHTLKSYSHVLVSIPFVIGIGDMMLQHRELLKSTSMDYNLQWLCYLSSTNIYGVCRRVYVGDDYRTNPTNEMVLSRSVDEMTIKQEPISEFQKWKVSKQFTSRVHVADICQALKASIRTQLSKRIYSIIEDDPTSQRKVFAYAFDLVEKK</sequence>
<evidence type="ECO:0000313" key="2">
    <source>
        <dbReference type="EMBL" id="KAK9042877.1"/>
    </source>
</evidence>